<evidence type="ECO:0000313" key="5">
    <source>
        <dbReference type="Proteomes" id="UP000050863"/>
    </source>
</evidence>
<dbReference type="AlphaFoldDB" id="A0A0R3LYI9"/>
<comment type="caution">
    <text evidence="4">The sequence shown here is derived from an EMBL/GenBank/DDBJ whole genome shotgun (WGS) entry which is preliminary data.</text>
</comment>
<feature type="signal peptide" evidence="1">
    <location>
        <begin position="1"/>
        <end position="26"/>
    </location>
</feature>
<organism evidence="4 5">
    <name type="scientific">Bradyrhizobium jicamae</name>
    <dbReference type="NCBI Taxonomy" id="280332"/>
    <lineage>
        <taxon>Bacteria</taxon>
        <taxon>Pseudomonadati</taxon>
        <taxon>Pseudomonadota</taxon>
        <taxon>Alphaproteobacteria</taxon>
        <taxon>Hyphomicrobiales</taxon>
        <taxon>Nitrobacteraceae</taxon>
        <taxon>Bradyrhizobium</taxon>
    </lineage>
</organism>
<feature type="chain" id="PRO_5006443525" description="Cytochrome P460 domain-containing protein" evidence="1">
    <location>
        <begin position="27"/>
        <end position="268"/>
    </location>
</feature>
<name>A0A0R3LYI9_9BRAD</name>
<dbReference type="Gene3D" id="3.50.70.20">
    <property type="entry name" value="Cytochrome P460"/>
    <property type="match status" value="1"/>
</dbReference>
<gene>
    <name evidence="4" type="ORF">CQ12_19720</name>
</gene>
<dbReference type="Pfam" id="PF13473">
    <property type="entry name" value="Cupredoxin_1"/>
    <property type="match status" value="1"/>
</dbReference>
<dbReference type="STRING" id="280332.CQ12_19720"/>
<dbReference type="Proteomes" id="UP000050863">
    <property type="component" value="Unassembled WGS sequence"/>
</dbReference>
<evidence type="ECO:0000313" key="4">
    <source>
        <dbReference type="EMBL" id="KRR10693.1"/>
    </source>
</evidence>
<feature type="domain" description="EfeO-type cupredoxin-like" evidence="2">
    <location>
        <begin position="187"/>
        <end position="264"/>
    </location>
</feature>
<keyword evidence="1" id="KW-0732">Signal</keyword>
<dbReference type="Pfam" id="PF16694">
    <property type="entry name" value="Cytochrome_P460"/>
    <property type="match status" value="1"/>
</dbReference>
<dbReference type="CDD" id="cd20716">
    <property type="entry name" value="cyt_P460_fam"/>
    <property type="match status" value="1"/>
</dbReference>
<proteinExistence type="predicted"/>
<accession>A0A0R3LYI9</accession>
<dbReference type="InterPro" id="IPR038142">
    <property type="entry name" value="Cytochrome_P460_sp"/>
</dbReference>
<protein>
    <recommendedName>
        <fullName evidence="6">Cytochrome P460 domain-containing protein</fullName>
    </recommendedName>
</protein>
<keyword evidence="5" id="KW-1185">Reference proteome</keyword>
<dbReference type="InterPro" id="IPR052721">
    <property type="entry name" value="ET_Amicyanin"/>
</dbReference>
<dbReference type="OrthoDB" id="9796416at2"/>
<evidence type="ECO:0000259" key="3">
    <source>
        <dbReference type="Pfam" id="PF16694"/>
    </source>
</evidence>
<reference evidence="4 5" key="1">
    <citation type="submission" date="2014-03" db="EMBL/GenBank/DDBJ databases">
        <title>Bradyrhizobium valentinum sp. nov., isolated from effective nodules of Lupinus mariae-josephae, a lupine endemic of basic-lime soils in Eastern Spain.</title>
        <authorList>
            <person name="Duran D."/>
            <person name="Rey L."/>
            <person name="Navarro A."/>
            <person name="Busquets A."/>
            <person name="Imperial J."/>
            <person name="Ruiz-Argueso T."/>
        </authorList>
    </citation>
    <scope>NUCLEOTIDE SEQUENCE [LARGE SCALE GENOMIC DNA]</scope>
    <source>
        <strain evidence="4 5">PAC68</strain>
    </source>
</reference>
<dbReference type="InterPro" id="IPR008972">
    <property type="entry name" value="Cupredoxin"/>
</dbReference>
<dbReference type="EMBL" id="LLXZ01000057">
    <property type="protein sequence ID" value="KRR10693.1"/>
    <property type="molecule type" value="Genomic_DNA"/>
</dbReference>
<evidence type="ECO:0000256" key="1">
    <source>
        <dbReference type="SAM" id="SignalP"/>
    </source>
</evidence>
<evidence type="ECO:0000259" key="2">
    <source>
        <dbReference type="Pfam" id="PF13473"/>
    </source>
</evidence>
<dbReference type="RefSeq" id="WP_057834988.1">
    <property type="nucleotide sequence ID" value="NZ_LLXZ01000057.1"/>
</dbReference>
<dbReference type="InterPro" id="IPR028096">
    <property type="entry name" value="EfeO_Cupredoxin"/>
</dbReference>
<dbReference type="SUPFAM" id="SSF49503">
    <property type="entry name" value="Cupredoxins"/>
    <property type="match status" value="1"/>
</dbReference>
<dbReference type="InterPro" id="IPR032033">
    <property type="entry name" value="Cytochrome_P460"/>
</dbReference>
<dbReference type="PANTHER" id="PTHR36507">
    <property type="entry name" value="BLL1555 PROTEIN"/>
    <property type="match status" value="1"/>
</dbReference>
<dbReference type="PANTHER" id="PTHR36507:SF1">
    <property type="entry name" value="BLL1555 PROTEIN"/>
    <property type="match status" value="1"/>
</dbReference>
<evidence type="ECO:0008006" key="6">
    <source>
        <dbReference type="Google" id="ProtNLM"/>
    </source>
</evidence>
<feature type="domain" description="Cytochrome P460" evidence="3">
    <location>
        <begin position="41"/>
        <end position="166"/>
    </location>
</feature>
<sequence>MKNVRLVAAVALGSASGALIGYSAVAGGDKVAFPENFDKGTLYATVDRYDNKQYRELYATTAAVDAVRKGQPIPSGTVLMLVQYKAQLDAAGEPLKDANGRFQKGDLVAYTVMEKRDGWGTEYKDDIRNGEWEYQAFGPDRKVNDKANLTACFTCHKPHAGQDFVISLAGLKGTTEGAMAKPAPGPGVVSISDFKFGPETVVVGKGQTITWHNSDSSPHQVTITGPKAQRSSIALKGQTTQLTLADAGTYDYICGLHPAMKGKIEVKE</sequence>
<dbReference type="Gene3D" id="2.60.40.420">
    <property type="entry name" value="Cupredoxins - blue copper proteins"/>
    <property type="match status" value="1"/>
</dbReference>